<dbReference type="InterPro" id="IPR036513">
    <property type="entry name" value="STAS_dom_sf"/>
</dbReference>
<evidence type="ECO:0000313" key="3">
    <source>
        <dbReference type="Proteomes" id="UP000598146"/>
    </source>
</evidence>
<dbReference type="Proteomes" id="UP000598146">
    <property type="component" value="Unassembled WGS sequence"/>
</dbReference>
<proteinExistence type="predicted"/>
<evidence type="ECO:0000313" key="2">
    <source>
        <dbReference type="EMBL" id="MBG0564246.1"/>
    </source>
</evidence>
<evidence type="ECO:0000259" key="1">
    <source>
        <dbReference type="PROSITE" id="PS50801"/>
    </source>
</evidence>
<dbReference type="CDD" id="cd07043">
    <property type="entry name" value="STAS_anti-anti-sigma_factors"/>
    <property type="match status" value="1"/>
</dbReference>
<dbReference type="Gene3D" id="3.30.750.24">
    <property type="entry name" value="STAS domain"/>
    <property type="match status" value="1"/>
</dbReference>
<reference evidence="2" key="1">
    <citation type="submission" date="2020-11" db="EMBL/GenBank/DDBJ databases">
        <title>Isolation and identification of active actinomycetes.</title>
        <authorList>
            <person name="Sun X."/>
        </authorList>
    </citation>
    <scope>NUCLEOTIDE SEQUENCE</scope>
    <source>
        <strain evidence="2">NEAU-A11</strain>
    </source>
</reference>
<sequence length="128" mass="13581">MLPRPEMPGRVLVSETTPGTVTARLSGAFDLANADRLDDTLRAALHDQRPAVLALDMTAVEFCDCAVVRILLRVRADGALIGCRVVVAAASPMVAWLLRLLDVEGPFDYPPTGSSRIPRAGSAGWPSG</sequence>
<dbReference type="AlphaFoldDB" id="A0A931CBC1"/>
<comment type="caution">
    <text evidence="2">The sequence shown here is derived from an EMBL/GenBank/DDBJ whole genome shotgun (WGS) entry which is preliminary data.</text>
</comment>
<organism evidence="2 3">
    <name type="scientific">Actinoplanes aureus</name>
    <dbReference type="NCBI Taxonomy" id="2792083"/>
    <lineage>
        <taxon>Bacteria</taxon>
        <taxon>Bacillati</taxon>
        <taxon>Actinomycetota</taxon>
        <taxon>Actinomycetes</taxon>
        <taxon>Micromonosporales</taxon>
        <taxon>Micromonosporaceae</taxon>
        <taxon>Actinoplanes</taxon>
    </lineage>
</organism>
<dbReference type="Pfam" id="PF01740">
    <property type="entry name" value="STAS"/>
    <property type="match status" value="1"/>
</dbReference>
<feature type="domain" description="STAS" evidence="1">
    <location>
        <begin position="10"/>
        <end position="105"/>
    </location>
</feature>
<dbReference type="PROSITE" id="PS50801">
    <property type="entry name" value="STAS"/>
    <property type="match status" value="1"/>
</dbReference>
<gene>
    <name evidence="2" type="ORF">I4J89_22625</name>
</gene>
<dbReference type="InterPro" id="IPR002645">
    <property type="entry name" value="STAS_dom"/>
</dbReference>
<protein>
    <submittedName>
        <fullName evidence="2">STAS domain-containing protein</fullName>
    </submittedName>
</protein>
<keyword evidence="3" id="KW-1185">Reference proteome</keyword>
<accession>A0A931CBC1</accession>
<dbReference type="RefSeq" id="WP_196416019.1">
    <property type="nucleotide sequence ID" value="NZ_JADQTO010000010.1"/>
</dbReference>
<name>A0A931CBC1_9ACTN</name>
<dbReference type="EMBL" id="JADQTO010000010">
    <property type="protein sequence ID" value="MBG0564246.1"/>
    <property type="molecule type" value="Genomic_DNA"/>
</dbReference>
<dbReference type="SUPFAM" id="SSF52091">
    <property type="entry name" value="SpoIIaa-like"/>
    <property type="match status" value="1"/>
</dbReference>